<dbReference type="Pfam" id="PF01590">
    <property type="entry name" value="GAF"/>
    <property type="match status" value="2"/>
</dbReference>
<evidence type="ECO:0000256" key="7">
    <source>
        <dbReference type="ARBA" id="ARBA00022777"/>
    </source>
</evidence>
<dbReference type="InterPro" id="IPR011006">
    <property type="entry name" value="CheY-like_superfamily"/>
</dbReference>
<proteinExistence type="inferred from homology"/>
<dbReference type="InterPro" id="IPR000014">
    <property type="entry name" value="PAS"/>
</dbReference>
<dbReference type="InterPro" id="IPR003594">
    <property type="entry name" value="HATPase_dom"/>
</dbReference>
<dbReference type="SUPFAM" id="SSF55781">
    <property type="entry name" value="GAF domain-like"/>
    <property type="match status" value="2"/>
</dbReference>
<evidence type="ECO:0000259" key="13">
    <source>
        <dbReference type="PROSITE" id="PS50110"/>
    </source>
</evidence>
<dbReference type="SUPFAM" id="SSF55785">
    <property type="entry name" value="PYP-like sensor domain (PAS domain)"/>
    <property type="match status" value="1"/>
</dbReference>
<dbReference type="SMART" id="SM00387">
    <property type="entry name" value="HATPase_c"/>
    <property type="match status" value="1"/>
</dbReference>
<evidence type="ECO:0000259" key="14">
    <source>
        <dbReference type="PROSITE" id="PS50112"/>
    </source>
</evidence>
<dbReference type="PROSITE" id="PS50113">
    <property type="entry name" value="PAC"/>
    <property type="match status" value="1"/>
</dbReference>
<dbReference type="Pfam" id="PF00512">
    <property type="entry name" value="HisKA"/>
    <property type="match status" value="1"/>
</dbReference>
<evidence type="ECO:0000256" key="4">
    <source>
        <dbReference type="ARBA" id="ARBA00022553"/>
    </source>
</evidence>
<dbReference type="InterPro" id="IPR003018">
    <property type="entry name" value="GAF"/>
</dbReference>
<dbReference type="InterPro" id="IPR035965">
    <property type="entry name" value="PAS-like_dom_sf"/>
</dbReference>
<dbReference type="EMBL" id="VJXY01000001">
    <property type="protein sequence ID" value="MBD6614309.1"/>
    <property type="molecule type" value="Genomic_DNA"/>
</dbReference>
<comment type="catalytic activity">
    <reaction evidence="1">
        <text>ATP + protein L-histidine = ADP + protein N-phospho-L-histidine.</text>
        <dbReference type="EC" id="2.7.13.3"/>
    </reaction>
</comment>
<feature type="domain" description="Phytochrome chromophore attachment site" evidence="11">
    <location>
        <begin position="69"/>
        <end position="205"/>
    </location>
</feature>
<evidence type="ECO:0000259" key="15">
    <source>
        <dbReference type="PROSITE" id="PS50113"/>
    </source>
</evidence>
<dbReference type="GO" id="GO:0005524">
    <property type="term" value="F:ATP binding"/>
    <property type="evidence" value="ECO:0007669"/>
    <property type="project" value="UniProtKB-KW"/>
</dbReference>
<dbReference type="SUPFAM" id="SSF47384">
    <property type="entry name" value="Homodimeric domain of signal transducing histidine kinase"/>
    <property type="match status" value="1"/>
</dbReference>
<dbReference type="InterPro" id="IPR029016">
    <property type="entry name" value="GAF-like_dom_sf"/>
</dbReference>
<dbReference type="GO" id="GO:0000155">
    <property type="term" value="F:phosphorelay sensor kinase activity"/>
    <property type="evidence" value="ECO:0007669"/>
    <property type="project" value="InterPro"/>
</dbReference>
<dbReference type="SMART" id="SM00388">
    <property type="entry name" value="HisKA"/>
    <property type="match status" value="1"/>
</dbReference>
<dbReference type="InterPro" id="IPR000700">
    <property type="entry name" value="PAS-assoc_C"/>
</dbReference>
<dbReference type="PROSITE" id="PS50109">
    <property type="entry name" value="HIS_KIN"/>
    <property type="match status" value="1"/>
</dbReference>
<dbReference type="Pfam" id="PF00072">
    <property type="entry name" value="Response_reg"/>
    <property type="match status" value="1"/>
</dbReference>
<evidence type="ECO:0000256" key="1">
    <source>
        <dbReference type="ARBA" id="ARBA00000085"/>
    </source>
</evidence>
<dbReference type="InterPro" id="IPR016132">
    <property type="entry name" value="Phyto_chromo_attachment"/>
</dbReference>
<keyword evidence="6" id="KW-0547">Nucleotide-binding</keyword>
<dbReference type="SMART" id="SM00091">
    <property type="entry name" value="PAS"/>
    <property type="match status" value="1"/>
</dbReference>
<dbReference type="PROSITE" id="PS50110">
    <property type="entry name" value="RESPONSE_REGULATORY"/>
    <property type="match status" value="1"/>
</dbReference>
<dbReference type="Gene3D" id="3.30.450.40">
    <property type="match status" value="2"/>
</dbReference>
<evidence type="ECO:0000256" key="6">
    <source>
        <dbReference type="ARBA" id="ARBA00022741"/>
    </source>
</evidence>
<keyword evidence="4 10" id="KW-0597">Phosphoprotein</keyword>
<dbReference type="Pfam" id="PF13426">
    <property type="entry name" value="PAS_9"/>
    <property type="match status" value="1"/>
</dbReference>
<comment type="similarity">
    <text evidence="2">In the N-terminal section; belongs to the phytochrome family.</text>
</comment>
<keyword evidence="9" id="KW-0902">Two-component regulatory system</keyword>
<evidence type="ECO:0000256" key="10">
    <source>
        <dbReference type="PROSITE-ProRule" id="PRU00169"/>
    </source>
</evidence>
<dbReference type="PRINTS" id="PR00344">
    <property type="entry name" value="BCTRLSENSOR"/>
</dbReference>
<dbReference type="SMART" id="SM00065">
    <property type="entry name" value="GAF"/>
    <property type="match status" value="2"/>
</dbReference>
<dbReference type="SMART" id="SM00448">
    <property type="entry name" value="REC"/>
    <property type="match status" value="1"/>
</dbReference>
<dbReference type="NCBIfam" id="TIGR00229">
    <property type="entry name" value="sensory_box"/>
    <property type="match status" value="1"/>
</dbReference>
<feature type="domain" description="Response regulatory" evidence="13">
    <location>
        <begin position="782"/>
        <end position="898"/>
    </location>
</feature>
<evidence type="ECO:0000256" key="5">
    <source>
        <dbReference type="ARBA" id="ARBA00022679"/>
    </source>
</evidence>
<keyword evidence="8" id="KW-0067">ATP-binding</keyword>
<keyword evidence="17" id="KW-1185">Reference proteome</keyword>
<dbReference type="PANTHER" id="PTHR43065:SF46">
    <property type="entry name" value="C4-DICARBOXYLATE TRANSPORT SENSOR PROTEIN DCTB"/>
    <property type="match status" value="1"/>
</dbReference>
<feature type="domain" description="PAC" evidence="15">
    <location>
        <begin position="473"/>
        <end position="525"/>
    </location>
</feature>
<dbReference type="CDD" id="cd00130">
    <property type="entry name" value="PAS"/>
    <property type="match status" value="1"/>
</dbReference>
<dbReference type="CDD" id="cd00156">
    <property type="entry name" value="REC"/>
    <property type="match status" value="1"/>
</dbReference>
<dbReference type="InterPro" id="IPR036890">
    <property type="entry name" value="HATPase_C_sf"/>
</dbReference>
<dbReference type="Proteomes" id="UP001165986">
    <property type="component" value="Unassembled WGS sequence"/>
</dbReference>
<comment type="caution">
    <text evidence="16">The sequence shown here is derived from an EMBL/GenBank/DDBJ whole genome shotgun (WGS) entry which is preliminary data.</text>
</comment>
<dbReference type="PROSITE" id="PS50112">
    <property type="entry name" value="PAS"/>
    <property type="match status" value="1"/>
</dbReference>
<gene>
    <name evidence="16" type="ORF">FNW02_00055</name>
</gene>
<evidence type="ECO:0000313" key="17">
    <source>
        <dbReference type="Proteomes" id="UP001165986"/>
    </source>
</evidence>
<sequence length="901" mass="100420">MLHMNNEVLHQAQEDLEINIEECTAVSQANTVLQQEISDRQRVETSLKQQIELQRLVMAVAQRIRQSLNLNKVLNTTVAEVRQLLQADRVFIYRFEPDYSGAVVVESVAEGWISVLNAQVQDTYFIETCGEEYRQGCFQAVADIYTTNLTECHRDLLAQFQVKANLAVPILQGENLWGLLVANQCETSRQWQSWEIDFLQQLAMQVGIAIQQSELYEQVQTELAERKRIESGLRARARQQAAVAKLGQLALADTDLYALMNEAVALITKSLEVEYSKVLELLPENNNLLLRAGVGWHSELMGDGIVGGGSDSQAGYTLLSSEPVIVYDLREDTRFSGPPLLQDHGVVSGISVIIQGQKQPFGILGAHTTKHREFTQDDIHFLQAIANVLATTIERRWAEQKIREQAALLDITTDAIIVCTLEQQILFWNQGAERLYGFSATEANKKNVNKLFRQEISPQLEEAEKIVIEYGSWQGELRKLTRSGKEVIVASRLILMRDEAEQPKSILIIDTDITEKKQLEAQFLRAQRLESLGTLASGIAHDLNNILTPIMSSAQMLALKLPNLDARYKPLLKVLEQNSKRGADLVKQILTFARGSEGRGVTLQLEYLLLEIEQIINSTFPKSIKLSKSLPTQNLWTIVADPTQMHQVLTNLCVNARDAMPEGGTLYISAENLFVDENFAKMNLDAHVGSYVVITISDTGFGIPPLILDRIFEPFFTTKESGKGTGLGLPTVIGIVKNHGGFINVESEVSKGTKFQVYLPAVKERTKQQTENLELPNGNGELILVVDDEAAILEITKTSLEDYNYRTLTASNGIEAISSYAQHKDKISIVLMDMMMPSMDGLTTIRILQQMNPQVKIIGISGIAANNQLVEAAGAGVSVFVKKPYTFYELLHAIDDVLSEP</sequence>
<dbReference type="Pfam" id="PF02518">
    <property type="entry name" value="HATPase_c"/>
    <property type="match status" value="1"/>
</dbReference>
<dbReference type="Gene3D" id="3.40.50.2300">
    <property type="match status" value="1"/>
</dbReference>
<evidence type="ECO:0000313" key="16">
    <source>
        <dbReference type="EMBL" id="MBD6614309.1"/>
    </source>
</evidence>
<dbReference type="PROSITE" id="PS50046">
    <property type="entry name" value="PHYTOCHROME_2"/>
    <property type="match status" value="1"/>
</dbReference>
<dbReference type="InterPro" id="IPR003661">
    <property type="entry name" value="HisK_dim/P_dom"/>
</dbReference>
<keyword evidence="7" id="KW-0418">Kinase</keyword>
<evidence type="ECO:0000259" key="11">
    <source>
        <dbReference type="PROSITE" id="PS50046"/>
    </source>
</evidence>
<dbReference type="Gene3D" id="1.10.287.130">
    <property type="match status" value="1"/>
</dbReference>
<dbReference type="CDD" id="cd00082">
    <property type="entry name" value="HisKA"/>
    <property type="match status" value="1"/>
</dbReference>
<dbReference type="SUPFAM" id="SSF55874">
    <property type="entry name" value="ATPase domain of HSP90 chaperone/DNA topoisomerase II/histidine kinase"/>
    <property type="match status" value="1"/>
</dbReference>
<evidence type="ECO:0000256" key="8">
    <source>
        <dbReference type="ARBA" id="ARBA00022840"/>
    </source>
</evidence>
<keyword evidence="5" id="KW-0808">Transferase</keyword>
<organism evidence="16 17">
    <name type="scientific">Komarekiella delphini-convector SJRDD-AB1</name>
    <dbReference type="NCBI Taxonomy" id="2593771"/>
    <lineage>
        <taxon>Bacteria</taxon>
        <taxon>Bacillati</taxon>
        <taxon>Cyanobacteriota</taxon>
        <taxon>Cyanophyceae</taxon>
        <taxon>Nostocales</taxon>
        <taxon>Nostocaceae</taxon>
        <taxon>Komarekiella</taxon>
        <taxon>Komarekiella delphini-convector</taxon>
    </lineage>
</organism>
<feature type="modified residue" description="4-aspartylphosphate" evidence="10">
    <location>
        <position position="833"/>
    </location>
</feature>
<name>A0AA40VNL9_9NOST</name>
<evidence type="ECO:0000259" key="12">
    <source>
        <dbReference type="PROSITE" id="PS50109"/>
    </source>
</evidence>
<protein>
    <recommendedName>
        <fullName evidence="3">histidine kinase</fullName>
        <ecNumber evidence="3">2.7.13.3</ecNumber>
    </recommendedName>
</protein>
<feature type="domain" description="PAS" evidence="14">
    <location>
        <begin position="401"/>
        <end position="471"/>
    </location>
</feature>
<dbReference type="InterPro" id="IPR001789">
    <property type="entry name" value="Sig_transdc_resp-reg_receiver"/>
</dbReference>
<evidence type="ECO:0000256" key="2">
    <source>
        <dbReference type="ARBA" id="ARBA00006402"/>
    </source>
</evidence>
<reference evidence="16" key="1">
    <citation type="submission" date="2019-07" db="EMBL/GenBank/DDBJ databases">
        <title>Toxilogical consequences of a new and cryptic species of cyanobacteria (Komarekiella delphini-convector) recovered from the epidermis of a bottlenose dolphin and 1500 ft. in the air.</title>
        <authorList>
            <person name="Brown A.O."/>
            <person name="Dvorak P."/>
            <person name="Villanueva C.D."/>
            <person name="Foss A.J."/>
            <person name="Garvey A.D."/>
            <person name="Gibson Q.A."/>
            <person name="Johansen J.R."/>
            <person name="Casamatta D.A."/>
        </authorList>
    </citation>
    <scope>NUCLEOTIDE SEQUENCE</scope>
    <source>
        <strain evidence="16">SJRDD-AB1</strain>
    </source>
</reference>
<dbReference type="InterPro" id="IPR005467">
    <property type="entry name" value="His_kinase_dom"/>
</dbReference>
<dbReference type="SUPFAM" id="SSF52172">
    <property type="entry name" value="CheY-like"/>
    <property type="match status" value="1"/>
</dbReference>
<evidence type="ECO:0000256" key="9">
    <source>
        <dbReference type="ARBA" id="ARBA00023012"/>
    </source>
</evidence>
<dbReference type="InterPro" id="IPR004358">
    <property type="entry name" value="Sig_transdc_His_kin-like_C"/>
</dbReference>
<dbReference type="EC" id="2.7.13.3" evidence="3"/>
<accession>A0AA40VNL9</accession>
<evidence type="ECO:0000256" key="3">
    <source>
        <dbReference type="ARBA" id="ARBA00012438"/>
    </source>
</evidence>
<dbReference type="Gene3D" id="3.30.565.10">
    <property type="entry name" value="Histidine kinase-like ATPase, C-terminal domain"/>
    <property type="match status" value="1"/>
</dbReference>
<dbReference type="Gene3D" id="3.30.450.20">
    <property type="entry name" value="PAS domain"/>
    <property type="match status" value="1"/>
</dbReference>
<dbReference type="PANTHER" id="PTHR43065">
    <property type="entry name" value="SENSOR HISTIDINE KINASE"/>
    <property type="match status" value="1"/>
</dbReference>
<feature type="domain" description="Histidine kinase" evidence="12">
    <location>
        <begin position="538"/>
        <end position="763"/>
    </location>
</feature>
<dbReference type="InterPro" id="IPR036097">
    <property type="entry name" value="HisK_dim/P_sf"/>
</dbReference>
<dbReference type="AlphaFoldDB" id="A0AA40VNL9"/>